<protein>
    <submittedName>
        <fullName evidence="1">Uncharacterized protein</fullName>
    </submittedName>
</protein>
<name>A0A815EQ03_9BILA</name>
<evidence type="ECO:0000313" key="1">
    <source>
        <dbReference type="EMBL" id="CAF1318294.1"/>
    </source>
</evidence>
<feature type="non-terminal residue" evidence="1">
    <location>
        <position position="1"/>
    </location>
</feature>
<dbReference type="Proteomes" id="UP000663877">
    <property type="component" value="Unassembled WGS sequence"/>
</dbReference>
<dbReference type="AlphaFoldDB" id="A0A815EQ03"/>
<gene>
    <name evidence="1" type="ORF">BJG266_LOCUS33201</name>
</gene>
<organism evidence="1 2">
    <name type="scientific">Adineta steineri</name>
    <dbReference type="NCBI Taxonomy" id="433720"/>
    <lineage>
        <taxon>Eukaryota</taxon>
        <taxon>Metazoa</taxon>
        <taxon>Spiralia</taxon>
        <taxon>Gnathifera</taxon>
        <taxon>Rotifera</taxon>
        <taxon>Eurotatoria</taxon>
        <taxon>Bdelloidea</taxon>
        <taxon>Adinetida</taxon>
        <taxon>Adinetidae</taxon>
        <taxon>Adineta</taxon>
    </lineage>
</organism>
<dbReference type="EMBL" id="CAJNOI010000618">
    <property type="protein sequence ID" value="CAF1318294.1"/>
    <property type="molecule type" value="Genomic_DNA"/>
</dbReference>
<comment type="caution">
    <text evidence="1">The sequence shown here is derived from an EMBL/GenBank/DDBJ whole genome shotgun (WGS) entry which is preliminary data.</text>
</comment>
<evidence type="ECO:0000313" key="2">
    <source>
        <dbReference type="Proteomes" id="UP000663877"/>
    </source>
</evidence>
<sequence>MFPSTTQETLIEDEIPMTHAGLLRSISALGTNDFNEFIADQYGGCWGTLKFEDTLSDYSNDARSFFYVDDNIDLHVLRQFMINEWQLQS</sequence>
<accession>A0A815EQ03</accession>
<proteinExistence type="predicted"/>
<reference evidence="1" key="1">
    <citation type="submission" date="2021-02" db="EMBL/GenBank/DDBJ databases">
        <authorList>
            <person name="Nowell W R."/>
        </authorList>
    </citation>
    <scope>NUCLEOTIDE SEQUENCE</scope>
</reference>